<accession>A0A0F9JMA1</accession>
<gene>
    <name evidence="1" type="ORF">LCGC14_1739890</name>
</gene>
<dbReference type="EMBL" id="LAZR01015904">
    <property type="protein sequence ID" value="KKM06851.1"/>
    <property type="molecule type" value="Genomic_DNA"/>
</dbReference>
<sequence>INKNDKIFKEIRRKDSDFEKWLLFFTGIRKNEAK</sequence>
<reference evidence="1" key="1">
    <citation type="journal article" date="2015" name="Nature">
        <title>Complex archaea that bridge the gap between prokaryotes and eukaryotes.</title>
        <authorList>
            <person name="Spang A."/>
            <person name="Saw J.H."/>
            <person name="Jorgensen S.L."/>
            <person name="Zaremba-Niedzwiedzka K."/>
            <person name="Martijn J."/>
            <person name="Lind A.E."/>
            <person name="van Eijk R."/>
            <person name="Schleper C."/>
            <person name="Guy L."/>
            <person name="Ettema T.J."/>
        </authorList>
    </citation>
    <scope>NUCLEOTIDE SEQUENCE</scope>
</reference>
<feature type="non-terminal residue" evidence="1">
    <location>
        <position position="1"/>
    </location>
</feature>
<evidence type="ECO:0000313" key="1">
    <source>
        <dbReference type="EMBL" id="KKM06851.1"/>
    </source>
</evidence>
<dbReference type="AlphaFoldDB" id="A0A0F9JMA1"/>
<comment type="caution">
    <text evidence="1">The sequence shown here is derived from an EMBL/GenBank/DDBJ whole genome shotgun (WGS) entry which is preliminary data.</text>
</comment>
<protein>
    <submittedName>
        <fullName evidence="1">Uncharacterized protein</fullName>
    </submittedName>
</protein>
<organism evidence="1">
    <name type="scientific">marine sediment metagenome</name>
    <dbReference type="NCBI Taxonomy" id="412755"/>
    <lineage>
        <taxon>unclassified sequences</taxon>
        <taxon>metagenomes</taxon>
        <taxon>ecological metagenomes</taxon>
    </lineage>
</organism>
<name>A0A0F9JMA1_9ZZZZ</name>
<proteinExistence type="predicted"/>